<organism evidence="1">
    <name type="scientific">marine sediment metagenome</name>
    <dbReference type="NCBI Taxonomy" id="412755"/>
    <lineage>
        <taxon>unclassified sequences</taxon>
        <taxon>metagenomes</taxon>
        <taxon>ecological metagenomes</taxon>
    </lineage>
</organism>
<sequence length="148" mass="17093">MESTQCSKHVFSESGFNYPCQKKVTVERGGKPYCTIHDPEYVKAKDEARRKKWAEEDARRTAQWVEKKELRKLQDTAVAGCKAINPDNPLAVAEAIGEMYEALKFLLDKYWKNQERDDTKGFICCITPEGIPQYWRDARQALAKAEMK</sequence>
<name>A0A0F9FX10_9ZZZZ</name>
<reference evidence="1" key="1">
    <citation type="journal article" date="2015" name="Nature">
        <title>Complex archaea that bridge the gap between prokaryotes and eukaryotes.</title>
        <authorList>
            <person name="Spang A."/>
            <person name="Saw J.H."/>
            <person name="Jorgensen S.L."/>
            <person name="Zaremba-Niedzwiedzka K."/>
            <person name="Martijn J."/>
            <person name="Lind A.E."/>
            <person name="van Eijk R."/>
            <person name="Schleper C."/>
            <person name="Guy L."/>
            <person name="Ettema T.J."/>
        </authorList>
    </citation>
    <scope>NUCLEOTIDE SEQUENCE</scope>
</reference>
<dbReference type="AlphaFoldDB" id="A0A0F9FX10"/>
<protein>
    <submittedName>
        <fullName evidence="1">Uncharacterized protein</fullName>
    </submittedName>
</protein>
<comment type="caution">
    <text evidence="1">The sequence shown here is derived from an EMBL/GenBank/DDBJ whole genome shotgun (WGS) entry which is preliminary data.</text>
</comment>
<accession>A0A0F9FX10</accession>
<proteinExistence type="predicted"/>
<evidence type="ECO:0000313" key="1">
    <source>
        <dbReference type="EMBL" id="KKL82751.1"/>
    </source>
</evidence>
<dbReference type="EMBL" id="LAZR01022185">
    <property type="protein sequence ID" value="KKL82751.1"/>
    <property type="molecule type" value="Genomic_DNA"/>
</dbReference>
<gene>
    <name evidence="1" type="ORF">LCGC14_1981640</name>
</gene>